<organism evidence="1 2">
    <name type="scientific">Neorhodopirellula lusitana</name>
    <dbReference type="NCBI Taxonomy" id="445327"/>
    <lineage>
        <taxon>Bacteria</taxon>
        <taxon>Pseudomonadati</taxon>
        <taxon>Planctomycetota</taxon>
        <taxon>Planctomycetia</taxon>
        <taxon>Pirellulales</taxon>
        <taxon>Pirellulaceae</taxon>
        <taxon>Neorhodopirellula</taxon>
    </lineage>
</organism>
<name>A0ABY1QCP2_9BACT</name>
<comment type="caution">
    <text evidence="1">The sequence shown here is derived from an EMBL/GenBank/DDBJ whole genome shotgun (WGS) entry which is preliminary data.</text>
</comment>
<proteinExistence type="predicted"/>
<evidence type="ECO:0008006" key="3">
    <source>
        <dbReference type="Google" id="ProtNLM"/>
    </source>
</evidence>
<dbReference type="EMBL" id="FXUG01000010">
    <property type="protein sequence ID" value="SMP66950.1"/>
    <property type="molecule type" value="Genomic_DNA"/>
</dbReference>
<evidence type="ECO:0000313" key="1">
    <source>
        <dbReference type="EMBL" id="SMP66950.1"/>
    </source>
</evidence>
<sequence length="125" mass="13948">MTSSIGQTIGAWFNHSLKATSRLAVALCEYVALMGIIQARAAPGWGCRGFLDTALNGLVEMTSSRTVMLDFPEQYRCFGDRRRLENTAATDRPERERSHFTLRQVNLGTRDPGISKRYALALLPK</sequence>
<keyword evidence="2" id="KW-1185">Reference proteome</keyword>
<protein>
    <recommendedName>
        <fullName evidence="3">Transposase</fullName>
    </recommendedName>
</protein>
<gene>
    <name evidence="1" type="ORF">SAMN06265222_11066</name>
</gene>
<evidence type="ECO:0000313" key="2">
    <source>
        <dbReference type="Proteomes" id="UP001158067"/>
    </source>
</evidence>
<reference evidence="1 2" key="1">
    <citation type="submission" date="2017-05" db="EMBL/GenBank/DDBJ databases">
        <authorList>
            <person name="Varghese N."/>
            <person name="Submissions S."/>
        </authorList>
    </citation>
    <scope>NUCLEOTIDE SEQUENCE [LARGE SCALE GENOMIC DNA]</scope>
    <source>
        <strain evidence="1 2">DSM 25457</strain>
    </source>
</reference>
<dbReference type="Proteomes" id="UP001158067">
    <property type="component" value="Unassembled WGS sequence"/>
</dbReference>
<accession>A0ABY1QCP2</accession>